<protein>
    <recommendedName>
        <fullName evidence="3">Reverse transcriptase domain-containing protein</fullName>
    </recommendedName>
</protein>
<feature type="compositionally biased region" description="Basic and acidic residues" evidence="1">
    <location>
        <begin position="311"/>
        <end position="324"/>
    </location>
</feature>
<sequence>MSSRKVKSQQSDFYSEEIENFLNDDSIPIGIENSVFNMEEDILFLERLLNEDPSPPPLMNPNQAKSSIEEPEHSFSMGYEHFSTTLLTKSEEVAESSIKNLVPIPREYEVTSESKVFSNPLFDDDKINSDELDSHVESNFESLSTHDALINSSYEIDHLEEFSGPLIPIHIAGEERIRREHAEYIIRMEMLFTINPYPRPKVNANTTIESIPSSLIPVQDNDSQREEIDIVTNTNELLPSGFENDDSDGEINVVEELHVDNSISNSKNELSDNEASNFDKPSFPRPPPEPPDAEFSFELDAEEEISVVMNDSDKLECLDPRDEFDVSNNENDD</sequence>
<name>A0A6L2KSV0_TANCI</name>
<reference evidence="2" key="1">
    <citation type="journal article" date="2019" name="Sci. Rep.">
        <title>Draft genome of Tanacetum cinerariifolium, the natural source of mosquito coil.</title>
        <authorList>
            <person name="Yamashiro T."/>
            <person name="Shiraishi A."/>
            <person name="Satake H."/>
            <person name="Nakayama K."/>
        </authorList>
    </citation>
    <scope>NUCLEOTIDE SEQUENCE</scope>
</reference>
<dbReference type="EMBL" id="BKCJ010003046">
    <property type="protein sequence ID" value="GEU52641.1"/>
    <property type="molecule type" value="Genomic_DNA"/>
</dbReference>
<evidence type="ECO:0000313" key="2">
    <source>
        <dbReference type="EMBL" id="GEU52641.1"/>
    </source>
</evidence>
<dbReference type="AlphaFoldDB" id="A0A6L2KSV0"/>
<proteinExistence type="predicted"/>
<feature type="region of interest" description="Disordered" evidence="1">
    <location>
        <begin position="310"/>
        <end position="333"/>
    </location>
</feature>
<feature type="region of interest" description="Disordered" evidence="1">
    <location>
        <begin position="262"/>
        <end position="294"/>
    </location>
</feature>
<feature type="compositionally biased region" description="Polar residues" evidence="1">
    <location>
        <begin position="262"/>
        <end position="276"/>
    </location>
</feature>
<evidence type="ECO:0008006" key="3">
    <source>
        <dbReference type="Google" id="ProtNLM"/>
    </source>
</evidence>
<comment type="caution">
    <text evidence="2">The sequence shown here is derived from an EMBL/GenBank/DDBJ whole genome shotgun (WGS) entry which is preliminary data.</text>
</comment>
<evidence type="ECO:0000256" key="1">
    <source>
        <dbReference type="SAM" id="MobiDB-lite"/>
    </source>
</evidence>
<gene>
    <name evidence="2" type="ORF">Tci_024619</name>
</gene>
<accession>A0A6L2KSV0</accession>
<organism evidence="2">
    <name type="scientific">Tanacetum cinerariifolium</name>
    <name type="common">Dalmatian daisy</name>
    <name type="synonym">Chrysanthemum cinerariifolium</name>
    <dbReference type="NCBI Taxonomy" id="118510"/>
    <lineage>
        <taxon>Eukaryota</taxon>
        <taxon>Viridiplantae</taxon>
        <taxon>Streptophyta</taxon>
        <taxon>Embryophyta</taxon>
        <taxon>Tracheophyta</taxon>
        <taxon>Spermatophyta</taxon>
        <taxon>Magnoliopsida</taxon>
        <taxon>eudicotyledons</taxon>
        <taxon>Gunneridae</taxon>
        <taxon>Pentapetalae</taxon>
        <taxon>asterids</taxon>
        <taxon>campanulids</taxon>
        <taxon>Asterales</taxon>
        <taxon>Asteraceae</taxon>
        <taxon>Asteroideae</taxon>
        <taxon>Anthemideae</taxon>
        <taxon>Anthemidinae</taxon>
        <taxon>Tanacetum</taxon>
    </lineage>
</organism>